<gene>
    <name evidence="2" type="primary">SMCR7</name>
</gene>
<name>L8E954_HUMAN</name>
<dbReference type="ChiTaRS" id="MIEF2">
    <property type="organism name" value="human"/>
</dbReference>
<keyword evidence="1" id="KW-0732">Signal</keyword>
<accession>L8E954</accession>
<reference evidence="2" key="1">
    <citation type="journal article" date="2013" name="PLoS ONE">
        <title>Direct detection of alternative open reading frames translation products in human significantly expands the proteome.</title>
        <authorList>
            <person name="Vanderperre B."/>
            <person name="Lucier J.-F."/>
            <person name="Motard J."/>
            <person name="Tremblay G."/>
            <person name="Vanderperre S."/>
            <person name="Wisztorski M."/>
            <person name="Salzet M."/>
            <person name="Boisvert F.-M."/>
            <person name="Roucou X."/>
        </authorList>
    </citation>
    <scope>NUCLEOTIDE SEQUENCE</scope>
</reference>
<evidence type="ECO:0000256" key="1">
    <source>
        <dbReference type="SAM" id="SignalP"/>
    </source>
</evidence>
<feature type="chain" id="PRO_5003987826" evidence="1">
    <location>
        <begin position="30"/>
        <end position="85"/>
    </location>
</feature>
<proteinExistence type="predicted"/>
<evidence type="ECO:0000313" key="2">
    <source>
        <dbReference type="EMBL" id="CCQ43835.1"/>
    </source>
</evidence>
<sequence>MCVSWCHWCWSRACGAWCRAWTLWRGTLAAGPCAGRSLSSAPVGAAPGTASWSGATSPPASCWSYSARRWLLLSTGRPLAAFSGA</sequence>
<feature type="signal peptide" evidence="1">
    <location>
        <begin position="1"/>
        <end position="29"/>
    </location>
</feature>
<dbReference type="EMBL" id="HF584338">
    <property type="protein sequence ID" value="CCQ43835.1"/>
    <property type="molecule type" value="Genomic_DNA"/>
</dbReference>
<protein>
    <submittedName>
        <fullName evidence="2">Alternative protein SMCR7</fullName>
    </submittedName>
</protein>
<organism evidence="2">
    <name type="scientific">Homo sapiens</name>
    <name type="common">Human</name>
    <dbReference type="NCBI Taxonomy" id="9606"/>
    <lineage>
        <taxon>Eukaryota</taxon>
        <taxon>Metazoa</taxon>
        <taxon>Chordata</taxon>
        <taxon>Craniata</taxon>
        <taxon>Vertebrata</taxon>
        <taxon>Euteleostomi</taxon>
        <taxon>Mammalia</taxon>
        <taxon>Eutheria</taxon>
        <taxon>Euarchontoglires</taxon>
        <taxon>Primates</taxon>
        <taxon>Haplorrhini</taxon>
        <taxon>Catarrhini</taxon>
        <taxon>Hominidae</taxon>
        <taxon>Homo</taxon>
    </lineage>
</organism>
<dbReference type="AlphaFoldDB" id="L8E954"/>